<keyword evidence="2" id="KW-1133">Transmembrane helix</keyword>
<comment type="caution">
    <text evidence="3">The sequence shown here is derived from an EMBL/GenBank/DDBJ whole genome shotgun (WGS) entry which is preliminary data.</text>
</comment>
<gene>
    <name evidence="3" type="ORF">V5799_022536</name>
</gene>
<dbReference type="InterPro" id="IPR050327">
    <property type="entry name" value="Proton-linked_MCT"/>
</dbReference>
<dbReference type="InterPro" id="IPR011701">
    <property type="entry name" value="MFS"/>
</dbReference>
<keyword evidence="2" id="KW-0472">Membrane</keyword>
<dbReference type="PANTHER" id="PTHR11360">
    <property type="entry name" value="MONOCARBOXYLATE TRANSPORTER"/>
    <property type="match status" value="1"/>
</dbReference>
<feature type="compositionally biased region" description="Basic and acidic residues" evidence="1">
    <location>
        <begin position="245"/>
        <end position="275"/>
    </location>
</feature>
<feature type="transmembrane region" description="Helical" evidence="2">
    <location>
        <begin position="140"/>
        <end position="158"/>
    </location>
</feature>
<dbReference type="Pfam" id="PF07690">
    <property type="entry name" value="MFS_1"/>
    <property type="match status" value="1"/>
</dbReference>
<evidence type="ECO:0000313" key="4">
    <source>
        <dbReference type="Proteomes" id="UP001321473"/>
    </source>
</evidence>
<sequence length="448" mass="48255">MRPSPDLVDVCWAVPFLTACASFLFSMPKTNSGILFVLFVDHFGVSRETASWPKTIESAASSFMGFAIGAAQQRLSVYSVIAGGAVLCPIAVIASAFAPNMTWMSVTVGFLYGISFGLLIIGSSIYIVSYFESYQNTAAGIKFFGVSLTGAIGPSLLSHLASTYGVQGCLLVTGGLLLNLIPLTLMLRNPRPLTWPQFFCRWCCTLAKNKAGMTISGETTLEGTQSMQNEFIERAQGEQNSISGKPDDKATRASAIREKDESHKEPRLPASREQRAQQSDSFAHGDDMNRIIAQLAFVLRKPCFYVILVAMVAADFTLPLLGSTVVDYGRDKQLPPKDSSQLLTYLSLGALCGYALIPIVSDKFSRKRCLIAALSFTLLSVCFGLMPHVYSSASTAAVTFFSGVQLGYVSTLKPVLVADYLGVHAIAVSWGLMGLASLPLTFCEPSIV</sequence>
<feature type="transmembrane region" description="Helical" evidence="2">
    <location>
        <begin position="303"/>
        <end position="322"/>
    </location>
</feature>
<keyword evidence="4" id="KW-1185">Reference proteome</keyword>
<evidence type="ECO:0008006" key="5">
    <source>
        <dbReference type="Google" id="ProtNLM"/>
    </source>
</evidence>
<dbReference type="Gene3D" id="1.20.1250.20">
    <property type="entry name" value="MFS general substrate transporter like domains"/>
    <property type="match status" value="2"/>
</dbReference>
<dbReference type="PROSITE" id="PS51257">
    <property type="entry name" value="PROKAR_LIPOPROTEIN"/>
    <property type="match status" value="1"/>
</dbReference>
<dbReference type="PANTHER" id="PTHR11360:SF303">
    <property type="entry name" value="MAJOR FACILITATOR SUPERFAMILY (MFS) PROFILE DOMAIN-CONTAINING PROTEIN"/>
    <property type="match status" value="1"/>
</dbReference>
<feature type="transmembrane region" description="Helical" evidence="2">
    <location>
        <begin position="369"/>
        <end position="386"/>
    </location>
</feature>
<organism evidence="3 4">
    <name type="scientific">Amblyomma americanum</name>
    <name type="common">Lone star tick</name>
    <dbReference type="NCBI Taxonomy" id="6943"/>
    <lineage>
        <taxon>Eukaryota</taxon>
        <taxon>Metazoa</taxon>
        <taxon>Ecdysozoa</taxon>
        <taxon>Arthropoda</taxon>
        <taxon>Chelicerata</taxon>
        <taxon>Arachnida</taxon>
        <taxon>Acari</taxon>
        <taxon>Parasitiformes</taxon>
        <taxon>Ixodida</taxon>
        <taxon>Ixodoidea</taxon>
        <taxon>Ixodidae</taxon>
        <taxon>Amblyomminae</taxon>
        <taxon>Amblyomma</taxon>
    </lineage>
</organism>
<dbReference type="InterPro" id="IPR036259">
    <property type="entry name" value="MFS_trans_sf"/>
</dbReference>
<dbReference type="GO" id="GO:0008028">
    <property type="term" value="F:monocarboxylic acid transmembrane transporter activity"/>
    <property type="evidence" value="ECO:0007669"/>
    <property type="project" value="TreeGrafter"/>
</dbReference>
<feature type="transmembrane region" description="Helical" evidence="2">
    <location>
        <begin position="75"/>
        <end position="98"/>
    </location>
</feature>
<proteinExistence type="predicted"/>
<feature type="transmembrane region" description="Helical" evidence="2">
    <location>
        <begin position="421"/>
        <end position="442"/>
    </location>
</feature>
<dbReference type="EMBL" id="JARKHS020001549">
    <property type="protein sequence ID" value="KAK8787688.1"/>
    <property type="molecule type" value="Genomic_DNA"/>
</dbReference>
<keyword evidence="2" id="KW-0812">Transmembrane</keyword>
<evidence type="ECO:0000256" key="1">
    <source>
        <dbReference type="SAM" id="MobiDB-lite"/>
    </source>
</evidence>
<dbReference type="Proteomes" id="UP001321473">
    <property type="component" value="Unassembled WGS sequence"/>
</dbReference>
<reference evidence="3 4" key="1">
    <citation type="journal article" date="2023" name="Arcadia Sci">
        <title>De novo assembly of a long-read Amblyomma americanum tick genome.</title>
        <authorList>
            <person name="Chou S."/>
            <person name="Poskanzer K.E."/>
            <person name="Rollins M."/>
            <person name="Thuy-Boun P.S."/>
        </authorList>
    </citation>
    <scope>NUCLEOTIDE SEQUENCE [LARGE SCALE GENOMIC DNA]</scope>
    <source>
        <strain evidence="3">F_SG_1</strain>
        <tissue evidence="3">Salivary glands</tissue>
    </source>
</reference>
<feature type="non-terminal residue" evidence="3">
    <location>
        <position position="448"/>
    </location>
</feature>
<evidence type="ECO:0000313" key="3">
    <source>
        <dbReference type="EMBL" id="KAK8787688.1"/>
    </source>
</evidence>
<feature type="transmembrane region" description="Helical" evidence="2">
    <location>
        <begin position="342"/>
        <end position="360"/>
    </location>
</feature>
<name>A0AAQ4FM88_AMBAM</name>
<feature type="transmembrane region" description="Helical" evidence="2">
    <location>
        <begin position="164"/>
        <end position="187"/>
    </location>
</feature>
<feature type="region of interest" description="Disordered" evidence="1">
    <location>
        <begin position="236"/>
        <end position="281"/>
    </location>
</feature>
<feature type="transmembrane region" description="Helical" evidence="2">
    <location>
        <begin position="110"/>
        <end position="128"/>
    </location>
</feature>
<feature type="transmembrane region" description="Helical" evidence="2">
    <location>
        <begin position="6"/>
        <end position="25"/>
    </location>
</feature>
<protein>
    <recommendedName>
        <fullName evidence="5">Monocarboxylate transporter</fullName>
    </recommendedName>
</protein>
<evidence type="ECO:0000256" key="2">
    <source>
        <dbReference type="SAM" id="Phobius"/>
    </source>
</evidence>
<dbReference type="SUPFAM" id="SSF103473">
    <property type="entry name" value="MFS general substrate transporter"/>
    <property type="match status" value="1"/>
</dbReference>
<dbReference type="AlphaFoldDB" id="A0AAQ4FM88"/>
<accession>A0AAQ4FM88</accession>